<evidence type="ECO:0000256" key="9">
    <source>
        <dbReference type="ARBA" id="ARBA00022525"/>
    </source>
</evidence>
<gene>
    <name evidence="24" type="ORF">ACFP56_18155</name>
</gene>
<proteinExistence type="inferred from homology"/>
<feature type="domain" description="Beta-mannosidase Ig-fold" evidence="21">
    <location>
        <begin position="765"/>
        <end position="845"/>
    </location>
</feature>
<dbReference type="GO" id="GO:0016787">
    <property type="term" value="F:hydrolase activity"/>
    <property type="evidence" value="ECO:0007669"/>
    <property type="project" value="UniProtKB-KW"/>
</dbReference>
<dbReference type="InterPro" id="IPR041447">
    <property type="entry name" value="Mannosidase_ig"/>
</dbReference>
<dbReference type="Pfam" id="PF00703">
    <property type="entry name" value="Glyco_hydro_2"/>
    <property type="match status" value="1"/>
</dbReference>
<dbReference type="EMBL" id="JBHSTE010000006">
    <property type="protein sequence ID" value="MFC6334556.1"/>
    <property type="molecule type" value="Genomic_DNA"/>
</dbReference>
<dbReference type="SUPFAM" id="SSF51445">
    <property type="entry name" value="(Trans)glycosidases"/>
    <property type="match status" value="1"/>
</dbReference>
<dbReference type="SUPFAM" id="SSF49303">
    <property type="entry name" value="beta-Galactosidase/glucuronidase domain"/>
    <property type="match status" value="3"/>
</dbReference>
<evidence type="ECO:0000256" key="15">
    <source>
        <dbReference type="ARBA" id="ARBA00032581"/>
    </source>
</evidence>
<evidence type="ECO:0000256" key="8">
    <source>
        <dbReference type="ARBA" id="ARBA00015707"/>
    </source>
</evidence>
<dbReference type="EC" id="3.2.1.25" evidence="7"/>
<evidence type="ECO:0000259" key="19">
    <source>
        <dbReference type="Pfam" id="PF00703"/>
    </source>
</evidence>
<dbReference type="InterPro" id="IPR013783">
    <property type="entry name" value="Ig-like_fold"/>
</dbReference>
<sequence>MSHTITIESWNFKSVQDTTWLPAKVPGCVHTDLLREQRIPHPFYGTNEHDLQWIDKQDWEYKASFVASAELLREQVQELHFLGLDTYASVYLNDENILEADNMFRSWRVDVTGKLSEGVNELRIVFRSPIHEDLPKLKALGYRLPASNDQSELGGLGEDRVSIFARKAPYHYGWDWGPRFVTSGIWRPVELVGYSGILIRDVYIDQLSVNEQQANLVARVQLDTTASGTISLQLTTEDMSWDVQVDKQAGAHELLVPIVINEPKLWWSRGLGEAHRYTFTAQADAEQAGNKHQSLKSVKTGIRAVKLVRDRDAEGTGATFHFELNGIPVFAKGANHIPNDSFITEVTEERYRAEVLAAAEANMNMLRVWGGGIYEADIFYELCDEYGIMVWQDFMFACSMYPGDEHFLENVKQEAIDNVIRLRNHPSIVLWCGNNEIDSAWSHFDENAGWGWKTEFSTELREKLWRDYERIFHEILPDVVSEYHASIDYWPSSPLVSVSNSKEQHAHPGTNEGDIHYWGVWHNVEPFEHYQIKLGRFMSEYGFQSFPEYRTIRSFAEEEELAIDSKVMKAHQKNGDGNRLIKEYMDIYMKQPVNFKSFLYLSQVLQADAMKMAIEAHRRKMPYCMGSLYWQMNDCWPVASWSGIDHYGRWKALHYYARRSFAPLLLSGQEEHDQLHLYMVSDQLTATSGVLTVELFHLSGKLLSSSSKEIASPCNTSQLVQSLPIPALLGDSRKEEVVLIASWLGENNETARYEHYFVKNQQLVLQQPTITVQEEHTQDGTIITLTSDVVAKQVVLIAEHEGVWSDNYFDLIPGKPHTVVFNSYDGGAVYRPSQSGKVEIQSMYEHVIHSTSVATEA</sequence>
<dbReference type="InterPro" id="IPR036156">
    <property type="entry name" value="Beta-gal/glucu_dom_sf"/>
</dbReference>
<dbReference type="InterPro" id="IPR050887">
    <property type="entry name" value="Beta-mannosidase_GH2"/>
</dbReference>
<evidence type="ECO:0000313" key="24">
    <source>
        <dbReference type="EMBL" id="MFC6334556.1"/>
    </source>
</evidence>
<comment type="pathway">
    <text evidence="4">Glycan metabolism; N-glycan degradation.</text>
</comment>
<evidence type="ECO:0000256" key="17">
    <source>
        <dbReference type="ARBA" id="ARBA00041069"/>
    </source>
</evidence>
<evidence type="ECO:0000256" key="14">
    <source>
        <dbReference type="ARBA" id="ARBA00023295"/>
    </source>
</evidence>
<dbReference type="InterPro" id="IPR054593">
    <property type="entry name" value="Beta-mannosidase-like_N2"/>
</dbReference>
<name>A0ABW1VAW7_9BACL</name>
<dbReference type="Pfam" id="PF17753">
    <property type="entry name" value="Ig_mannosidase"/>
    <property type="match status" value="1"/>
</dbReference>
<keyword evidence="10" id="KW-0732">Signal</keyword>
<evidence type="ECO:0000256" key="12">
    <source>
        <dbReference type="ARBA" id="ARBA00023157"/>
    </source>
</evidence>
<evidence type="ECO:0000256" key="5">
    <source>
        <dbReference type="ARBA" id="ARBA00011245"/>
    </source>
</evidence>
<dbReference type="Gene3D" id="2.60.120.260">
    <property type="entry name" value="Galactose-binding domain-like"/>
    <property type="match status" value="1"/>
</dbReference>
<dbReference type="PANTHER" id="PTHR43730">
    <property type="entry name" value="BETA-MANNOSIDASE"/>
    <property type="match status" value="1"/>
</dbReference>
<evidence type="ECO:0000259" key="23">
    <source>
        <dbReference type="Pfam" id="PF22666"/>
    </source>
</evidence>
<dbReference type="InterPro" id="IPR006102">
    <property type="entry name" value="Ig-like_GH2"/>
</dbReference>
<protein>
    <recommendedName>
        <fullName evidence="8">Beta-mannosidase</fullName>
        <ecNumber evidence="7">3.2.1.25</ecNumber>
    </recommendedName>
    <alternativeName>
        <fullName evidence="17">Beta-mannosidase B</fullName>
    </alternativeName>
    <alternativeName>
        <fullName evidence="15">Lysosomal beta A mannosidase</fullName>
    </alternativeName>
    <alternativeName>
        <fullName evidence="18">Mannanase B</fullName>
    </alternativeName>
</protein>
<dbReference type="InterPro" id="IPR041625">
    <property type="entry name" value="Beta-mannosidase_Ig"/>
</dbReference>
<keyword evidence="11 24" id="KW-0378">Hydrolase</keyword>
<feature type="domain" description="Beta-mannosidase-like galactose-binding" evidence="23">
    <location>
        <begin position="10"/>
        <end position="187"/>
    </location>
</feature>
<evidence type="ECO:0000256" key="3">
    <source>
        <dbReference type="ARBA" id="ARBA00004613"/>
    </source>
</evidence>
<dbReference type="Pfam" id="PF02836">
    <property type="entry name" value="Glyco_hydro_2_C"/>
    <property type="match status" value="1"/>
</dbReference>
<evidence type="ECO:0000256" key="1">
    <source>
        <dbReference type="ARBA" id="ARBA00000829"/>
    </source>
</evidence>
<comment type="similarity">
    <text evidence="16">Belongs to the glycosyl hydrolase 2 family. Beta-mannosidase B subfamily.</text>
</comment>
<dbReference type="PANTHER" id="PTHR43730:SF1">
    <property type="entry name" value="BETA-MANNOSIDASE"/>
    <property type="match status" value="1"/>
</dbReference>
<evidence type="ECO:0000256" key="7">
    <source>
        <dbReference type="ARBA" id="ARBA00012754"/>
    </source>
</evidence>
<comment type="subcellular location">
    <subcellularLocation>
        <location evidence="3">Secreted</location>
    </subcellularLocation>
</comment>
<organism evidence="24 25">
    <name type="scientific">Paenibacillus septentrionalis</name>
    <dbReference type="NCBI Taxonomy" id="429342"/>
    <lineage>
        <taxon>Bacteria</taxon>
        <taxon>Bacillati</taxon>
        <taxon>Bacillota</taxon>
        <taxon>Bacilli</taxon>
        <taxon>Bacillales</taxon>
        <taxon>Paenibacillaceae</taxon>
        <taxon>Paenibacillus</taxon>
    </lineage>
</organism>
<comment type="subunit">
    <text evidence="6">Homodimer.</text>
</comment>
<dbReference type="Gene3D" id="2.60.40.10">
    <property type="entry name" value="Immunoglobulins"/>
    <property type="match status" value="3"/>
</dbReference>
<keyword evidence="9" id="KW-0964">Secreted</keyword>
<evidence type="ECO:0000259" key="20">
    <source>
        <dbReference type="Pfam" id="PF02836"/>
    </source>
</evidence>
<evidence type="ECO:0000259" key="22">
    <source>
        <dbReference type="Pfam" id="PF17786"/>
    </source>
</evidence>
<dbReference type="RefSeq" id="WP_379237199.1">
    <property type="nucleotide sequence ID" value="NZ_JBHSTE010000006.1"/>
</dbReference>
<dbReference type="Proteomes" id="UP001596233">
    <property type="component" value="Unassembled WGS sequence"/>
</dbReference>
<evidence type="ECO:0000313" key="25">
    <source>
        <dbReference type="Proteomes" id="UP001596233"/>
    </source>
</evidence>
<dbReference type="Gene3D" id="3.20.20.80">
    <property type="entry name" value="Glycosidases"/>
    <property type="match status" value="1"/>
</dbReference>
<evidence type="ECO:0000259" key="21">
    <source>
        <dbReference type="Pfam" id="PF17753"/>
    </source>
</evidence>
<evidence type="ECO:0000256" key="6">
    <source>
        <dbReference type="ARBA" id="ARBA00011738"/>
    </source>
</evidence>
<accession>A0ABW1VAW7</accession>
<feature type="domain" description="Glycoside hydrolase family 2 catalytic" evidence="20">
    <location>
        <begin position="324"/>
        <end position="437"/>
    </location>
</feature>
<dbReference type="InterPro" id="IPR008979">
    <property type="entry name" value="Galactose-bd-like_sf"/>
</dbReference>
<feature type="domain" description="Glycoside hydrolase family 2 immunoglobulin-like beta-sandwich" evidence="19">
    <location>
        <begin position="199"/>
        <end position="303"/>
    </location>
</feature>
<comment type="caution">
    <text evidence="24">The sequence shown here is derived from an EMBL/GenBank/DDBJ whole genome shotgun (WGS) entry which is preliminary data.</text>
</comment>
<dbReference type="Pfam" id="PF22666">
    <property type="entry name" value="Glyco_hydro_2_N2"/>
    <property type="match status" value="1"/>
</dbReference>
<evidence type="ECO:0000256" key="4">
    <source>
        <dbReference type="ARBA" id="ARBA00004740"/>
    </source>
</evidence>
<comment type="function">
    <text evidence="2">Exoglycosidase that cleaves the single beta-linked mannose residue from the non-reducing end of all N-linked glycoprotein oligosaccharides.</text>
</comment>
<dbReference type="SUPFAM" id="SSF49785">
    <property type="entry name" value="Galactose-binding domain-like"/>
    <property type="match status" value="1"/>
</dbReference>
<feature type="domain" description="Mannosidase Ig/CBM-like" evidence="22">
    <location>
        <begin position="674"/>
        <end position="759"/>
    </location>
</feature>
<reference evidence="25" key="1">
    <citation type="journal article" date="2019" name="Int. J. Syst. Evol. Microbiol.">
        <title>The Global Catalogue of Microorganisms (GCM) 10K type strain sequencing project: providing services to taxonomists for standard genome sequencing and annotation.</title>
        <authorList>
            <consortium name="The Broad Institute Genomics Platform"/>
            <consortium name="The Broad Institute Genome Sequencing Center for Infectious Disease"/>
            <person name="Wu L."/>
            <person name="Ma J."/>
        </authorList>
    </citation>
    <scope>NUCLEOTIDE SEQUENCE [LARGE SCALE GENOMIC DNA]</scope>
    <source>
        <strain evidence="25">PCU 280</strain>
    </source>
</reference>
<comment type="catalytic activity">
    <reaction evidence="1">
        <text>Hydrolysis of terminal, non-reducing beta-D-mannose residues in beta-D-mannosides.</text>
        <dbReference type="EC" id="3.2.1.25"/>
    </reaction>
</comment>
<dbReference type="InterPro" id="IPR006103">
    <property type="entry name" value="Glyco_hydro_2_cat"/>
</dbReference>
<evidence type="ECO:0000256" key="13">
    <source>
        <dbReference type="ARBA" id="ARBA00023180"/>
    </source>
</evidence>
<keyword evidence="14" id="KW-0326">Glycosidase</keyword>
<keyword evidence="12" id="KW-1015">Disulfide bond</keyword>
<evidence type="ECO:0000256" key="16">
    <source>
        <dbReference type="ARBA" id="ARBA00038429"/>
    </source>
</evidence>
<keyword evidence="13" id="KW-0325">Glycoprotein</keyword>
<evidence type="ECO:0000256" key="18">
    <source>
        <dbReference type="ARBA" id="ARBA00041614"/>
    </source>
</evidence>
<dbReference type="InterPro" id="IPR017853">
    <property type="entry name" value="GH"/>
</dbReference>
<comment type="subunit">
    <text evidence="5">Monomer.</text>
</comment>
<evidence type="ECO:0000256" key="2">
    <source>
        <dbReference type="ARBA" id="ARBA00003150"/>
    </source>
</evidence>
<keyword evidence="25" id="KW-1185">Reference proteome</keyword>
<evidence type="ECO:0000256" key="11">
    <source>
        <dbReference type="ARBA" id="ARBA00022801"/>
    </source>
</evidence>
<evidence type="ECO:0000256" key="10">
    <source>
        <dbReference type="ARBA" id="ARBA00022729"/>
    </source>
</evidence>
<dbReference type="Pfam" id="PF17786">
    <property type="entry name" value="Mannosidase_ig"/>
    <property type="match status" value="1"/>
</dbReference>